<reference evidence="3" key="1">
    <citation type="journal article" date="2013" name="Proc. Natl. Acad. Sci. U.S.A.">
        <title>Genome structure and metabolic features in the red seaweed Chondrus crispus shed light on evolution of the Archaeplastida.</title>
        <authorList>
            <person name="Collen J."/>
            <person name="Porcel B."/>
            <person name="Carre W."/>
            <person name="Ball S.G."/>
            <person name="Chaparro C."/>
            <person name="Tonon T."/>
            <person name="Barbeyron T."/>
            <person name="Michel G."/>
            <person name="Noel B."/>
            <person name="Valentin K."/>
            <person name="Elias M."/>
            <person name="Artiguenave F."/>
            <person name="Arun A."/>
            <person name="Aury J.M."/>
            <person name="Barbosa-Neto J.F."/>
            <person name="Bothwell J.H."/>
            <person name="Bouget F.Y."/>
            <person name="Brillet L."/>
            <person name="Cabello-Hurtado F."/>
            <person name="Capella-Gutierrez S."/>
            <person name="Charrier B."/>
            <person name="Cladiere L."/>
            <person name="Cock J.M."/>
            <person name="Coelho S.M."/>
            <person name="Colleoni C."/>
            <person name="Czjzek M."/>
            <person name="Da Silva C."/>
            <person name="Delage L."/>
            <person name="Denoeud F."/>
            <person name="Deschamps P."/>
            <person name="Dittami S.M."/>
            <person name="Gabaldon T."/>
            <person name="Gachon C.M."/>
            <person name="Groisillier A."/>
            <person name="Herve C."/>
            <person name="Jabbari K."/>
            <person name="Katinka M."/>
            <person name="Kloareg B."/>
            <person name="Kowalczyk N."/>
            <person name="Labadie K."/>
            <person name="Leblanc C."/>
            <person name="Lopez P.J."/>
            <person name="McLachlan D.H."/>
            <person name="Meslet-Cladiere L."/>
            <person name="Moustafa A."/>
            <person name="Nehr Z."/>
            <person name="Nyvall Collen P."/>
            <person name="Panaud O."/>
            <person name="Partensky F."/>
            <person name="Poulain J."/>
            <person name="Rensing S.A."/>
            <person name="Rousvoal S."/>
            <person name="Samson G."/>
            <person name="Symeonidi A."/>
            <person name="Weissenbach J."/>
            <person name="Zambounis A."/>
            <person name="Wincker P."/>
            <person name="Boyen C."/>
        </authorList>
    </citation>
    <scope>NUCLEOTIDE SEQUENCE [LARGE SCALE GENOMIC DNA]</scope>
    <source>
        <strain evidence="3">cv. Stackhouse</strain>
    </source>
</reference>
<organism evidence="2 3">
    <name type="scientific">Chondrus crispus</name>
    <name type="common">Carrageen Irish moss</name>
    <name type="synonym">Polymorpha crispa</name>
    <dbReference type="NCBI Taxonomy" id="2769"/>
    <lineage>
        <taxon>Eukaryota</taxon>
        <taxon>Rhodophyta</taxon>
        <taxon>Florideophyceae</taxon>
        <taxon>Rhodymeniophycidae</taxon>
        <taxon>Gigartinales</taxon>
        <taxon>Gigartinaceae</taxon>
        <taxon>Chondrus</taxon>
    </lineage>
</organism>
<gene>
    <name evidence="2" type="ORF">CHC_T00000901001</name>
</gene>
<dbReference type="AlphaFoldDB" id="R7QT80"/>
<name>R7QT80_CHOCR</name>
<protein>
    <submittedName>
        <fullName evidence="2">Uncharacterized protein</fullName>
    </submittedName>
</protein>
<dbReference type="KEGG" id="ccp:CHC_T00000901001"/>
<feature type="compositionally biased region" description="Basic and acidic residues" evidence="1">
    <location>
        <begin position="94"/>
        <end position="109"/>
    </location>
</feature>
<dbReference type="EMBL" id="HG002271">
    <property type="protein sequence ID" value="CDF40923.1"/>
    <property type="molecule type" value="Genomic_DNA"/>
</dbReference>
<feature type="region of interest" description="Disordered" evidence="1">
    <location>
        <begin position="83"/>
        <end position="109"/>
    </location>
</feature>
<evidence type="ECO:0000313" key="2">
    <source>
        <dbReference type="EMBL" id="CDF40923.1"/>
    </source>
</evidence>
<accession>R7QT80</accession>
<sequence>MLEEIERYAPRPRVQPVSGCVARADGRLAAQIVLPYYGARNDQIGMDSSGEVYGCQLRSSGAEVTVFTQCAEKETKTVRLGGELETESQSAGDLEARRATSEVTAETRV</sequence>
<dbReference type="RefSeq" id="XP_005711217.1">
    <property type="nucleotide sequence ID" value="XM_005711160.1"/>
</dbReference>
<dbReference type="GeneID" id="17318936"/>
<dbReference type="Gramene" id="CDF40923">
    <property type="protein sequence ID" value="CDF40923"/>
    <property type="gene ID" value="CHC_T00000901001"/>
</dbReference>
<proteinExistence type="predicted"/>
<evidence type="ECO:0000313" key="3">
    <source>
        <dbReference type="Proteomes" id="UP000012073"/>
    </source>
</evidence>
<evidence type="ECO:0000256" key="1">
    <source>
        <dbReference type="SAM" id="MobiDB-lite"/>
    </source>
</evidence>
<dbReference type="Proteomes" id="UP000012073">
    <property type="component" value="Unassembled WGS sequence"/>
</dbReference>
<keyword evidence="3" id="KW-1185">Reference proteome</keyword>